<dbReference type="AlphaFoldDB" id="A0A1W1VVP1"/>
<keyword evidence="5 9" id="KW-0808">Transferase</keyword>
<evidence type="ECO:0000313" key="10">
    <source>
        <dbReference type="Proteomes" id="UP000192569"/>
    </source>
</evidence>
<evidence type="ECO:0000256" key="3">
    <source>
        <dbReference type="ARBA" id="ARBA00022573"/>
    </source>
</evidence>
<keyword evidence="3" id="KW-0169">Cobalamin biosynthesis</keyword>
<protein>
    <submittedName>
        <fullName evidence="9">Precorrin-2 C20-methyltransferase /cobalt-factor II C20-methyltransferase</fullName>
    </submittedName>
</protein>
<dbReference type="GO" id="GO:0030788">
    <property type="term" value="F:precorrin-2 C20-methyltransferase activity"/>
    <property type="evidence" value="ECO:0007669"/>
    <property type="project" value="InterPro"/>
</dbReference>
<dbReference type="PANTHER" id="PTHR43467:SF2">
    <property type="entry name" value="COBALT-PRECORRIN-2 C(20)-METHYLTRANSFERASE"/>
    <property type="match status" value="1"/>
</dbReference>
<dbReference type="UniPathway" id="UPA00148"/>
<dbReference type="SUPFAM" id="SSF53790">
    <property type="entry name" value="Tetrapyrrole methylase"/>
    <property type="match status" value="1"/>
</dbReference>
<dbReference type="PIRSF" id="PIRSF036427">
    <property type="entry name" value="Precrrn-2_mtase"/>
    <property type="match status" value="1"/>
</dbReference>
<keyword evidence="6" id="KW-0949">S-adenosyl-L-methionine</keyword>
<evidence type="ECO:0000259" key="8">
    <source>
        <dbReference type="Pfam" id="PF00590"/>
    </source>
</evidence>
<dbReference type="InterPro" id="IPR006364">
    <property type="entry name" value="CobI/CbiL/CobIJ_dom"/>
</dbReference>
<evidence type="ECO:0000256" key="2">
    <source>
        <dbReference type="ARBA" id="ARBA00005879"/>
    </source>
</evidence>
<sequence length="239" mass="26469">MVGKLYGIGVGPGDPELLTLKARRIIEEVPVLAVPVSQRGEESLALKVVKPFIRPQQEILSLFMPMSRDRSYLERSWEAAAHELLNKLYEGKDVAFLTLGDASLYSTYSYLMEKAREMNPDLVVETVPGITSFCAAAARLNLPLAKGDEPLAIIPVVEEDVATLREWLAQFPNLVLMKVARRYEEIVGLLAEAGVLKSSVLATRCCLEGERFSWDLEAGLGQRHDYLSLILVHKGRSSG</sequence>
<accession>A0A1W1VVP1</accession>
<dbReference type="GO" id="GO:0009236">
    <property type="term" value="P:cobalamin biosynthetic process"/>
    <property type="evidence" value="ECO:0007669"/>
    <property type="project" value="UniProtKB-UniRule"/>
</dbReference>
<dbReference type="RefSeq" id="WP_084665413.1">
    <property type="nucleotide sequence ID" value="NZ_LT838272.1"/>
</dbReference>
<evidence type="ECO:0000313" key="9">
    <source>
        <dbReference type="EMBL" id="SMB97323.1"/>
    </source>
</evidence>
<dbReference type="InterPro" id="IPR014777">
    <property type="entry name" value="4pyrrole_Mease_sub1"/>
</dbReference>
<evidence type="ECO:0000256" key="4">
    <source>
        <dbReference type="ARBA" id="ARBA00022603"/>
    </source>
</evidence>
<dbReference type="InterPro" id="IPR014776">
    <property type="entry name" value="4pyrrole_Mease_sub2"/>
</dbReference>
<comment type="similarity">
    <text evidence="2 7">Belongs to the precorrin methyltransferase family.</text>
</comment>
<dbReference type="PANTHER" id="PTHR43467">
    <property type="entry name" value="COBALT-PRECORRIN-2 C(20)-METHYLTRANSFERASE"/>
    <property type="match status" value="1"/>
</dbReference>
<reference evidence="9 10" key="1">
    <citation type="submission" date="2017-04" db="EMBL/GenBank/DDBJ databases">
        <authorList>
            <person name="Afonso C.L."/>
            <person name="Miller P.J."/>
            <person name="Scott M.A."/>
            <person name="Spackman E."/>
            <person name="Goraichik I."/>
            <person name="Dimitrov K.M."/>
            <person name="Suarez D.L."/>
            <person name="Swayne D.E."/>
        </authorList>
    </citation>
    <scope>NUCLEOTIDE SEQUENCE [LARGE SCALE GENOMIC DNA]</scope>
    <source>
        <strain evidence="9 10">ToBE</strain>
    </source>
</reference>
<keyword evidence="4 9" id="KW-0489">Methyltransferase</keyword>
<dbReference type="CDD" id="cd11645">
    <property type="entry name" value="Precorrin_2_C20_MT"/>
    <property type="match status" value="1"/>
</dbReference>
<dbReference type="NCBIfam" id="TIGR01467">
    <property type="entry name" value="cobI_cbiL"/>
    <property type="match status" value="1"/>
</dbReference>
<dbReference type="Pfam" id="PF00590">
    <property type="entry name" value="TP_methylase"/>
    <property type="match status" value="1"/>
</dbReference>
<dbReference type="Gene3D" id="3.30.950.10">
    <property type="entry name" value="Methyltransferase, Cobalt-precorrin-4 Transmethylase, Domain 2"/>
    <property type="match status" value="1"/>
</dbReference>
<dbReference type="STRING" id="698762.SAMN00808754_1817"/>
<evidence type="ECO:0000256" key="7">
    <source>
        <dbReference type="PIRNR" id="PIRNR036427"/>
    </source>
</evidence>
<name>A0A1W1VVP1_9FIRM</name>
<dbReference type="Gene3D" id="3.40.1010.10">
    <property type="entry name" value="Cobalt-precorrin-4 Transmethylase, Domain 1"/>
    <property type="match status" value="1"/>
</dbReference>
<evidence type="ECO:0000256" key="1">
    <source>
        <dbReference type="ARBA" id="ARBA00004953"/>
    </source>
</evidence>
<organism evidence="9 10">
    <name type="scientific">Thermanaeromonas toyohensis ToBE</name>
    <dbReference type="NCBI Taxonomy" id="698762"/>
    <lineage>
        <taxon>Bacteria</taxon>
        <taxon>Bacillati</taxon>
        <taxon>Bacillota</taxon>
        <taxon>Clostridia</taxon>
        <taxon>Neomoorellales</taxon>
        <taxon>Neomoorellaceae</taxon>
        <taxon>Thermanaeromonas</taxon>
    </lineage>
</organism>
<evidence type="ECO:0000256" key="5">
    <source>
        <dbReference type="ARBA" id="ARBA00022679"/>
    </source>
</evidence>
<dbReference type="InterPro" id="IPR035996">
    <property type="entry name" value="4pyrrol_Methylase_sf"/>
</dbReference>
<dbReference type="EMBL" id="LT838272">
    <property type="protein sequence ID" value="SMB97323.1"/>
    <property type="molecule type" value="Genomic_DNA"/>
</dbReference>
<proteinExistence type="inferred from homology"/>
<dbReference type="InterPro" id="IPR000878">
    <property type="entry name" value="4pyrrol_Mease"/>
</dbReference>
<dbReference type="OrthoDB" id="9804789at2"/>
<keyword evidence="10" id="KW-1185">Reference proteome</keyword>
<dbReference type="GO" id="GO:0032259">
    <property type="term" value="P:methylation"/>
    <property type="evidence" value="ECO:0007669"/>
    <property type="project" value="UniProtKB-KW"/>
</dbReference>
<comment type="pathway">
    <text evidence="1">Cofactor biosynthesis; adenosylcobalamin biosynthesis.</text>
</comment>
<dbReference type="Proteomes" id="UP000192569">
    <property type="component" value="Chromosome I"/>
</dbReference>
<gene>
    <name evidence="9" type="ORF">SAMN00808754_1817</name>
</gene>
<evidence type="ECO:0000256" key="6">
    <source>
        <dbReference type="ARBA" id="ARBA00022691"/>
    </source>
</evidence>
<feature type="domain" description="Tetrapyrrole methylase" evidence="8">
    <location>
        <begin position="4"/>
        <end position="212"/>
    </location>
</feature>
<dbReference type="InterPro" id="IPR012382">
    <property type="entry name" value="CobI/CbiL"/>
</dbReference>